<reference evidence="1 2" key="1">
    <citation type="submission" date="2019-11" db="EMBL/GenBank/DDBJ databases">
        <authorList>
            <person name="Zhang J."/>
            <person name="Sun C."/>
        </authorList>
    </citation>
    <scope>NUCLEOTIDE SEQUENCE [LARGE SCALE GENOMIC DNA]</scope>
    <source>
        <strain evidence="2">sp2</strain>
    </source>
</reference>
<dbReference type="AlphaFoldDB" id="A0A6I6D2M6"/>
<dbReference type="GO" id="GO:0043022">
    <property type="term" value="F:ribosome binding"/>
    <property type="evidence" value="ECO:0007669"/>
    <property type="project" value="InterPro"/>
</dbReference>
<evidence type="ECO:0000313" key="1">
    <source>
        <dbReference type="EMBL" id="QGT78445.1"/>
    </source>
</evidence>
<dbReference type="PANTHER" id="PTHR35893:SF3">
    <property type="entry name" value="INNER MEMBRANE PROTEIN"/>
    <property type="match status" value="1"/>
</dbReference>
<dbReference type="EMBL" id="CP046415">
    <property type="protein sequence ID" value="QGT78445.1"/>
    <property type="molecule type" value="Genomic_DNA"/>
</dbReference>
<evidence type="ECO:0000313" key="2">
    <source>
        <dbReference type="Proteomes" id="UP000427716"/>
    </source>
</evidence>
<proteinExistence type="predicted"/>
<protein>
    <submittedName>
        <fullName evidence="1">DUF883 family protein</fullName>
    </submittedName>
</protein>
<name>A0A6I6D2M6_9GAMM</name>
<dbReference type="KEGG" id="ghl:GM160_05765"/>
<organism evidence="1 2">
    <name type="scientific">Guyparkeria halophila</name>
    <dbReference type="NCBI Taxonomy" id="47960"/>
    <lineage>
        <taxon>Bacteria</taxon>
        <taxon>Pseudomonadati</taxon>
        <taxon>Pseudomonadota</taxon>
        <taxon>Gammaproteobacteria</taxon>
        <taxon>Chromatiales</taxon>
        <taxon>Thioalkalibacteraceae</taxon>
        <taxon>Guyparkeria</taxon>
    </lineage>
</organism>
<accession>A0A6I6D2M6</accession>
<dbReference type="InterPro" id="IPR010279">
    <property type="entry name" value="YqjD/ElaB"/>
</dbReference>
<dbReference type="Proteomes" id="UP000427716">
    <property type="component" value="Chromosome"/>
</dbReference>
<gene>
    <name evidence="1" type="ORF">GM160_05765</name>
</gene>
<keyword evidence="2" id="KW-1185">Reference proteome</keyword>
<sequence length="168" mass="18606">MPERKWGIQVVALGDRRNRGRQRVSSPWRRLDSSSARTTLSAGATDLVTQQRITDMAQAPQKDNNAELEAVKADLAQLRGDVGDLLKAFKEQNEARVRDRAGQARDEVKAAFDEGMETLNRGYQQARQHGEKRVEEAEQLVGNHPLTSVVAAFGVGFVIAKLLDGGRR</sequence>
<dbReference type="PANTHER" id="PTHR35893">
    <property type="entry name" value="INNER MEMBRANE PROTEIN-RELATED"/>
    <property type="match status" value="1"/>
</dbReference>